<feature type="transmembrane region" description="Helical" evidence="1">
    <location>
        <begin position="57"/>
        <end position="75"/>
    </location>
</feature>
<dbReference type="EMBL" id="VOXD01000001">
    <property type="protein sequence ID" value="TXF91795.1"/>
    <property type="molecule type" value="Genomic_DNA"/>
</dbReference>
<dbReference type="RefSeq" id="WP_147928836.1">
    <property type="nucleotide sequence ID" value="NZ_VOXD01000001.1"/>
</dbReference>
<feature type="transmembrane region" description="Helical" evidence="1">
    <location>
        <begin position="107"/>
        <end position="127"/>
    </location>
</feature>
<organism evidence="2 3">
    <name type="scientific">Neolewinella aurantiaca</name>
    <dbReference type="NCBI Taxonomy" id="2602767"/>
    <lineage>
        <taxon>Bacteria</taxon>
        <taxon>Pseudomonadati</taxon>
        <taxon>Bacteroidota</taxon>
        <taxon>Saprospiria</taxon>
        <taxon>Saprospirales</taxon>
        <taxon>Lewinellaceae</taxon>
        <taxon>Neolewinella</taxon>
    </lineage>
</organism>
<accession>A0A5C7FNJ0</accession>
<feature type="transmembrane region" description="Helical" evidence="1">
    <location>
        <begin position="249"/>
        <end position="266"/>
    </location>
</feature>
<dbReference type="OrthoDB" id="839794at2"/>
<feature type="transmembrane region" description="Helical" evidence="1">
    <location>
        <begin position="139"/>
        <end position="163"/>
    </location>
</feature>
<evidence type="ECO:0000313" key="2">
    <source>
        <dbReference type="EMBL" id="TXF91795.1"/>
    </source>
</evidence>
<evidence type="ECO:0000256" key="1">
    <source>
        <dbReference type="SAM" id="Phobius"/>
    </source>
</evidence>
<gene>
    <name evidence="2" type="ORF">FUA23_01005</name>
</gene>
<dbReference type="AlphaFoldDB" id="A0A5C7FNJ0"/>
<proteinExistence type="predicted"/>
<feature type="transmembrane region" description="Helical" evidence="1">
    <location>
        <begin position="211"/>
        <end position="229"/>
    </location>
</feature>
<dbReference type="Proteomes" id="UP000321907">
    <property type="component" value="Unassembled WGS sequence"/>
</dbReference>
<feature type="transmembrane region" description="Helical" evidence="1">
    <location>
        <begin position="183"/>
        <end position="204"/>
    </location>
</feature>
<reference evidence="2 3" key="1">
    <citation type="submission" date="2019-08" db="EMBL/GenBank/DDBJ databases">
        <title>Lewinella sp. strain SSH13 Genome sequencing and assembly.</title>
        <authorList>
            <person name="Kim I."/>
        </authorList>
    </citation>
    <scope>NUCLEOTIDE SEQUENCE [LARGE SCALE GENOMIC DNA]</scope>
    <source>
        <strain evidence="2 3">SSH13</strain>
    </source>
</reference>
<feature type="transmembrane region" description="Helical" evidence="1">
    <location>
        <begin position="82"/>
        <end position="101"/>
    </location>
</feature>
<sequence length="288" mass="32063">MAAITAFIGAGLQALLGDFPLRALLWDQSWFTWWAQLLGFTWSEWVTSLSVDQTIDWLGKLFGGLLLVGGLILVFRTKKYRLAIRMLLIGSVLVLLLRNFLIWKEHFWQIGQLLEMFILTGAPIIYLTRTAWSAGSKDLFPIVLRLLIACTFIGHGLYAVGFHPVPANFVFMTQSGLGVGEDLARQLLKVVGILDFVAAALLVLPSRRAWLTALVWIIPWAVLTTFARVWSYGGYVGAHTLISQWIPEVVVRLPHILLPLALFFLARTQDVDTVGGKDKANAISTACD</sequence>
<keyword evidence="1" id="KW-1133">Transmembrane helix</keyword>
<keyword evidence="1" id="KW-0472">Membrane</keyword>
<protein>
    <submittedName>
        <fullName evidence="2">Uncharacterized protein</fullName>
    </submittedName>
</protein>
<comment type="caution">
    <text evidence="2">The sequence shown here is derived from an EMBL/GenBank/DDBJ whole genome shotgun (WGS) entry which is preliminary data.</text>
</comment>
<name>A0A5C7FNJ0_9BACT</name>
<evidence type="ECO:0000313" key="3">
    <source>
        <dbReference type="Proteomes" id="UP000321907"/>
    </source>
</evidence>
<keyword evidence="3" id="KW-1185">Reference proteome</keyword>
<keyword evidence="1" id="KW-0812">Transmembrane</keyword>